<dbReference type="EMBL" id="BARV01000006">
    <property type="protein sequence ID" value="GAH91406.1"/>
    <property type="molecule type" value="Genomic_DNA"/>
</dbReference>
<name>X1J9L4_9ZZZZ</name>
<organism evidence="2">
    <name type="scientific">marine sediment metagenome</name>
    <dbReference type="NCBI Taxonomy" id="412755"/>
    <lineage>
        <taxon>unclassified sequences</taxon>
        <taxon>metagenomes</taxon>
        <taxon>ecological metagenomes</taxon>
    </lineage>
</organism>
<feature type="region of interest" description="Disordered" evidence="1">
    <location>
        <begin position="1"/>
        <end position="35"/>
    </location>
</feature>
<proteinExistence type="predicted"/>
<evidence type="ECO:0000256" key="1">
    <source>
        <dbReference type="SAM" id="MobiDB-lite"/>
    </source>
</evidence>
<evidence type="ECO:0000313" key="2">
    <source>
        <dbReference type="EMBL" id="GAH91406.1"/>
    </source>
</evidence>
<dbReference type="AlphaFoldDB" id="X1J9L4"/>
<protein>
    <submittedName>
        <fullName evidence="2">Uncharacterized protein</fullName>
    </submittedName>
</protein>
<accession>X1J9L4</accession>
<gene>
    <name evidence="2" type="ORF">S06H3_00036</name>
</gene>
<sequence>MAEAEPLKRYGPTDKDLSRNVVQKTTRPNGVGEIPTTTKLDAFVQVDKRSAEAVADAAH</sequence>
<reference evidence="2" key="1">
    <citation type="journal article" date="2014" name="Front. Microbiol.">
        <title>High frequency of phylogenetically diverse reductive dehalogenase-homologous genes in deep subseafloor sedimentary metagenomes.</title>
        <authorList>
            <person name="Kawai M."/>
            <person name="Futagami T."/>
            <person name="Toyoda A."/>
            <person name="Takaki Y."/>
            <person name="Nishi S."/>
            <person name="Hori S."/>
            <person name="Arai W."/>
            <person name="Tsubouchi T."/>
            <person name="Morono Y."/>
            <person name="Uchiyama I."/>
            <person name="Ito T."/>
            <person name="Fujiyama A."/>
            <person name="Inagaki F."/>
            <person name="Takami H."/>
        </authorList>
    </citation>
    <scope>NUCLEOTIDE SEQUENCE</scope>
    <source>
        <strain evidence="2">Expedition CK06-06</strain>
    </source>
</reference>
<feature type="compositionally biased region" description="Basic and acidic residues" evidence="1">
    <location>
        <begin position="1"/>
        <end position="18"/>
    </location>
</feature>
<comment type="caution">
    <text evidence="2">The sequence shown here is derived from an EMBL/GenBank/DDBJ whole genome shotgun (WGS) entry which is preliminary data.</text>
</comment>